<evidence type="ECO:0000313" key="3">
    <source>
        <dbReference type="Proteomes" id="UP000029665"/>
    </source>
</evidence>
<feature type="compositionally biased region" description="Low complexity" evidence="1">
    <location>
        <begin position="23"/>
        <end position="37"/>
    </location>
</feature>
<reference evidence="2" key="1">
    <citation type="submission" date="2014-01" db="EMBL/GenBank/DDBJ databases">
        <title>The genome of the white-rot fungus Pycnoporus cinnabarinus: a basidiomycete model with a versatile arsenal for lignocellulosic biomass breakdown.</title>
        <authorList>
            <person name="Levasseur A."/>
            <person name="Lomascolo A."/>
            <person name="Ruiz-Duenas F.J."/>
            <person name="Uzan E."/>
            <person name="Piumi F."/>
            <person name="Kues U."/>
            <person name="Ram A.F.J."/>
            <person name="Murat C."/>
            <person name="Haon M."/>
            <person name="Benoit I."/>
            <person name="Arfi Y."/>
            <person name="Chevret D."/>
            <person name="Drula E."/>
            <person name="Kwon M.J."/>
            <person name="Gouret P."/>
            <person name="Lesage-Meessen L."/>
            <person name="Lombard V."/>
            <person name="Mariette J."/>
            <person name="Noirot C."/>
            <person name="Park J."/>
            <person name="Patyshakuliyeva A."/>
            <person name="Wieneger R.A.B."/>
            <person name="Wosten H.A.B."/>
            <person name="Martin F."/>
            <person name="Coutinho P.M."/>
            <person name="de Vries R."/>
            <person name="Martinez A.T."/>
            <person name="Klopp C."/>
            <person name="Pontarotti P."/>
            <person name="Henrissat B."/>
            <person name="Record E."/>
        </authorList>
    </citation>
    <scope>NUCLEOTIDE SEQUENCE [LARGE SCALE GENOMIC DNA]</scope>
    <source>
        <strain evidence="2">BRFM137</strain>
    </source>
</reference>
<accession>A0A060SH62</accession>
<proteinExistence type="predicted"/>
<feature type="region of interest" description="Disordered" evidence="1">
    <location>
        <begin position="1"/>
        <end position="44"/>
    </location>
</feature>
<dbReference type="Proteomes" id="UP000029665">
    <property type="component" value="Unassembled WGS sequence"/>
</dbReference>
<evidence type="ECO:0000256" key="1">
    <source>
        <dbReference type="SAM" id="MobiDB-lite"/>
    </source>
</evidence>
<dbReference type="AlphaFoldDB" id="A0A060SH62"/>
<organism evidence="2 3">
    <name type="scientific">Pycnoporus cinnabarinus</name>
    <name type="common">Cinnabar-red polypore</name>
    <name type="synonym">Trametes cinnabarina</name>
    <dbReference type="NCBI Taxonomy" id="5643"/>
    <lineage>
        <taxon>Eukaryota</taxon>
        <taxon>Fungi</taxon>
        <taxon>Dikarya</taxon>
        <taxon>Basidiomycota</taxon>
        <taxon>Agaricomycotina</taxon>
        <taxon>Agaricomycetes</taxon>
        <taxon>Polyporales</taxon>
        <taxon>Polyporaceae</taxon>
        <taxon>Trametes</taxon>
    </lineage>
</organism>
<protein>
    <submittedName>
        <fullName evidence="2">Uncharacterized protein</fullName>
    </submittedName>
</protein>
<dbReference type="HOGENOM" id="CLU_1982690_0_0_1"/>
<name>A0A060SH62_PYCCI</name>
<dbReference type="EMBL" id="CCBP010000122">
    <property type="protein sequence ID" value="CDO73546.1"/>
    <property type="molecule type" value="Genomic_DNA"/>
</dbReference>
<evidence type="ECO:0000313" key="2">
    <source>
        <dbReference type="EMBL" id="CDO73546.1"/>
    </source>
</evidence>
<keyword evidence="3" id="KW-1185">Reference proteome</keyword>
<sequence length="126" mass="13805">MSPLPHFASLSLGPRAPLRRHASTSSQSSVESTPEDSLYPLPTYLDVLRPSPPLYTPTFATGLAPRRPTTTRAPALATRSVSYSAVEFQLSTSSRFGDDLFGDVFPSPPPFFSSTMDNDEMDDLFY</sequence>
<gene>
    <name evidence="2" type="ORF">BN946_scf185014.g16</name>
</gene>
<comment type="caution">
    <text evidence="2">The sequence shown here is derived from an EMBL/GenBank/DDBJ whole genome shotgun (WGS) entry which is preliminary data.</text>
</comment>